<feature type="coiled-coil region" evidence="1">
    <location>
        <begin position="208"/>
        <end position="242"/>
    </location>
</feature>
<reference evidence="2" key="1">
    <citation type="submission" date="2019-05" db="EMBL/GenBank/DDBJ databases">
        <title>Annotation for the trematode Fasciolopsis buski.</title>
        <authorList>
            <person name="Choi Y.-J."/>
        </authorList>
    </citation>
    <scope>NUCLEOTIDE SEQUENCE</scope>
    <source>
        <strain evidence="2">HT</strain>
        <tissue evidence="2">Whole worm</tissue>
    </source>
</reference>
<evidence type="ECO:0000256" key="1">
    <source>
        <dbReference type="SAM" id="Coils"/>
    </source>
</evidence>
<organism evidence="2 3">
    <name type="scientific">Fasciolopsis buskii</name>
    <dbReference type="NCBI Taxonomy" id="27845"/>
    <lineage>
        <taxon>Eukaryota</taxon>
        <taxon>Metazoa</taxon>
        <taxon>Spiralia</taxon>
        <taxon>Lophotrochozoa</taxon>
        <taxon>Platyhelminthes</taxon>
        <taxon>Trematoda</taxon>
        <taxon>Digenea</taxon>
        <taxon>Plagiorchiida</taxon>
        <taxon>Echinostomata</taxon>
        <taxon>Echinostomatoidea</taxon>
        <taxon>Fasciolidae</taxon>
        <taxon>Fasciolopsis</taxon>
    </lineage>
</organism>
<evidence type="ECO:0000313" key="2">
    <source>
        <dbReference type="EMBL" id="KAA0193628.1"/>
    </source>
</evidence>
<proteinExistence type="predicted"/>
<gene>
    <name evidence="2" type="ORF">FBUS_04629</name>
</gene>
<dbReference type="EMBL" id="LUCM01004902">
    <property type="protein sequence ID" value="KAA0193628.1"/>
    <property type="molecule type" value="Genomic_DNA"/>
</dbReference>
<evidence type="ECO:0000313" key="3">
    <source>
        <dbReference type="Proteomes" id="UP000728185"/>
    </source>
</evidence>
<sequence>MRESWLVNSTRRINHGSFFCNSSFGRPVLIYTFQPHSKCPLSDRAADLQLIGRLKECISANHKVMRNLGRETVQVNAALDAAEEEVCRLARQSGQLMASRAPHRRQMGQLVAEKANLEAQLRLKEHNLMELNRKMALDLDVPLTEFGKISTLDVQDNDTKLTKVTGNSPAMLHLSPCQGVESVVPEMVNEAGTSGRADSEGVVSLEELRHLLYERNELRCRLVELEGELEVLEREKQVLSYKRVFYVIQMWQFSHGFRCSRISCRLICEDNVL</sequence>
<feature type="coiled-coil region" evidence="1">
    <location>
        <begin position="65"/>
        <end position="134"/>
    </location>
</feature>
<comment type="caution">
    <text evidence="2">The sequence shown here is derived from an EMBL/GenBank/DDBJ whole genome shotgun (WGS) entry which is preliminary data.</text>
</comment>
<dbReference type="OrthoDB" id="10069524at2759"/>
<dbReference type="AlphaFoldDB" id="A0A8E0RX95"/>
<dbReference type="SUPFAM" id="SSF161256">
    <property type="entry name" value="RILP dimerisation region"/>
    <property type="match status" value="1"/>
</dbReference>
<dbReference type="Proteomes" id="UP000728185">
    <property type="component" value="Unassembled WGS sequence"/>
</dbReference>
<keyword evidence="3" id="KW-1185">Reference proteome</keyword>
<name>A0A8E0RX95_9TREM</name>
<keyword evidence="1" id="KW-0175">Coiled coil</keyword>
<accession>A0A8E0RX95</accession>
<protein>
    <submittedName>
        <fullName evidence="2">Putative jnk/sapk-associated protein</fullName>
    </submittedName>
</protein>